<feature type="binding site" evidence="8">
    <location>
        <position position="308"/>
    </location>
    <ligand>
        <name>shikimate</name>
        <dbReference type="ChEBI" id="CHEBI:36208"/>
    </ligand>
</feature>
<dbReference type="eggNOG" id="COG0169">
    <property type="taxonomic scope" value="Bacteria"/>
</dbReference>
<dbReference type="PDBsum" id="3FBT"/>
<organism evidence="11 12">
    <name type="scientific">Clostridium acetobutylicum (strain ATCC 824 / DSM 792 / JCM 1419 / IAM 19013 / LMG 5710 / NBRC 13948 / NRRL B-527 / VKM B-1787 / 2291 / W)</name>
    <dbReference type="NCBI Taxonomy" id="272562"/>
    <lineage>
        <taxon>Bacteria</taxon>
        <taxon>Bacillati</taxon>
        <taxon>Bacillota</taxon>
        <taxon>Clostridia</taxon>
        <taxon>Eubacteriales</taxon>
        <taxon>Clostridiaceae</taxon>
        <taxon>Clostridium</taxon>
    </lineage>
</organism>
<dbReference type="UniPathway" id="UPA00053">
    <property type="reaction ID" value="UER00087"/>
</dbReference>
<evidence type="ECO:0000256" key="3">
    <source>
        <dbReference type="ARBA" id="ARBA00022605"/>
    </source>
</evidence>
<dbReference type="InterPro" id="IPR036979">
    <property type="entry name" value="CM_dom_sf"/>
</dbReference>
<dbReference type="Gene3D" id="3.40.50.10860">
    <property type="entry name" value="Leucine Dehydrogenase, chain A, domain 1"/>
    <property type="match status" value="1"/>
</dbReference>
<evidence type="ECO:0000313" key="12">
    <source>
        <dbReference type="Proteomes" id="UP000000814"/>
    </source>
</evidence>
<dbReference type="Proteomes" id="UP000000814">
    <property type="component" value="Chromosome"/>
</dbReference>
<feature type="binding site" evidence="8">
    <location>
        <begin position="222"/>
        <end position="226"/>
    </location>
    <ligand>
        <name>NADP(+)</name>
        <dbReference type="ChEBI" id="CHEBI:58349"/>
    </ligand>
</feature>
<comment type="similarity">
    <text evidence="8">Belongs to the shikimate dehydrogenase family.</text>
</comment>
<evidence type="ECO:0000256" key="8">
    <source>
        <dbReference type="HAMAP-Rule" id="MF_00222"/>
    </source>
</evidence>
<name>Q97KM0_CLOAB</name>
<dbReference type="SUPFAM" id="SSF51735">
    <property type="entry name" value="NAD(P)-binding Rossmann-fold domains"/>
    <property type="match status" value="1"/>
</dbReference>
<evidence type="ECO:0000256" key="5">
    <source>
        <dbReference type="ARBA" id="ARBA00023002"/>
    </source>
</evidence>
<dbReference type="InterPro" id="IPR036263">
    <property type="entry name" value="Chorismate_II_sf"/>
</dbReference>
<dbReference type="OrthoDB" id="9792692at2"/>
<dbReference type="SUPFAM" id="SSF48600">
    <property type="entry name" value="Chorismate mutase II"/>
    <property type="match status" value="1"/>
</dbReference>
<keyword evidence="4 8" id="KW-0521">NADP</keyword>
<keyword evidence="5 8" id="KW-0560">Oxidoreductase</keyword>
<dbReference type="NCBIfam" id="TIGR00507">
    <property type="entry name" value="aroE"/>
    <property type="match status" value="1"/>
</dbReference>
<evidence type="ECO:0000256" key="6">
    <source>
        <dbReference type="ARBA" id="ARBA00023141"/>
    </source>
</evidence>
<dbReference type="Gene3D" id="1.20.59.10">
    <property type="entry name" value="Chorismate mutase"/>
    <property type="match status" value="1"/>
</dbReference>
<dbReference type="Pfam" id="PF01817">
    <property type="entry name" value="CM_2"/>
    <property type="match status" value="1"/>
</dbReference>
<keyword evidence="6 8" id="KW-0057">Aromatic amino acid biosynthesis</keyword>
<feature type="domain" description="Chorismate mutase" evidence="10">
    <location>
        <begin position="1"/>
        <end position="88"/>
    </location>
</feature>
<accession>Q97KM0</accession>
<dbReference type="GO" id="GO:0005829">
    <property type="term" value="C:cytosol"/>
    <property type="evidence" value="ECO:0007669"/>
    <property type="project" value="TreeGrafter"/>
</dbReference>
<dbReference type="Pfam" id="PF01488">
    <property type="entry name" value="Shikimate_DH"/>
    <property type="match status" value="1"/>
</dbReference>
<keyword evidence="12" id="KW-1185">Reference proteome</keyword>
<dbReference type="GO" id="GO:0009073">
    <property type="term" value="P:aromatic amino acid family biosynthetic process"/>
    <property type="evidence" value="ECO:0007669"/>
    <property type="project" value="UniProtKB-KW"/>
</dbReference>
<dbReference type="KEGG" id="cac:CA_C0897"/>
<comment type="function">
    <text evidence="8">Involved in the biosynthesis of the chorismate, which leads to the biosynthesis of aromatic amino acids. Catalyzes the reversible NADPH linked reduction of 3-dehydroshikimate (DHSA) to yield shikimate (SA).</text>
</comment>
<dbReference type="PROSITE" id="PS51168">
    <property type="entry name" value="CHORISMATE_MUT_2"/>
    <property type="match status" value="1"/>
</dbReference>
<evidence type="ECO:0007829" key="13">
    <source>
        <dbReference type="PDB" id="3FBT"/>
    </source>
</evidence>
<dbReference type="GO" id="GO:0004764">
    <property type="term" value="F:shikimate 3-dehydrogenase (NADP+) activity"/>
    <property type="evidence" value="ECO:0007669"/>
    <property type="project" value="UniProtKB-UniRule"/>
</dbReference>
<dbReference type="GO" id="GO:0008652">
    <property type="term" value="P:amino acid biosynthetic process"/>
    <property type="evidence" value="ECO:0007669"/>
    <property type="project" value="UniProtKB-KW"/>
</dbReference>
<comment type="catalytic activity">
    <reaction evidence="7 8">
        <text>shikimate + NADP(+) = 3-dehydroshikimate + NADPH + H(+)</text>
        <dbReference type="Rhea" id="RHEA:17737"/>
        <dbReference type="ChEBI" id="CHEBI:15378"/>
        <dbReference type="ChEBI" id="CHEBI:16630"/>
        <dbReference type="ChEBI" id="CHEBI:36208"/>
        <dbReference type="ChEBI" id="CHEBI:57783"/>
        <dbReference type="ChEBI" id="CHEBI:58349"/>
        <dbReference type="EC" id="1.1.1.25"/>
    </reaction>
</comment>
<dbReference type="Gene3D" id="3.40.50.720">
    <property type="entry name" value="NAD(P)-binding Rossmann-like Domain"/>
    <property type="match status" value="1"/>
</dbReference>
<dbReference type="PDB" id="3FBT">
    <property type="method" value="X-ray"/>
    <property type="resolution" value="2.10 A"/>
    <property type="chains" value="A/B/C/D=97-367"/>
</dbReference>
<feature type="binding site" evidence="8">
    <location>
        <begin position="111"/>
        <end position="113"/>
    </location>
    <ligand>
        <name>shikimate</name>
        <dbReference type="ChEBI" id="CHEBI:36208"/>
    </ligand>
</feature>
<dbReference type="GO" id="GO:0050661">
    <property type="term" value="F:NADP binding"/>
    <property type="evidence" value="ECO:0007669"/>
    <property type="project" value="InterPro"/>
</dbReference>
<dbReference type="Pfam" id="PF08501">
    <property type="entry name" value="Shikimate_dh_N"/>
    <property type="match status" value="1"/>
</dbReference>
<comment type="pathway">
    <text evidence="1 8">Metabolic intermediate biosynthesis; chorismate biosynthesis; chorismate from D-erythrose 4-phosphate and phosphoenolpyruvate: step 4/7.</text>
</comment>
<comment type="caution">
    <text evidence="8">Lacks conserved residue(s) required for the propagation of feature annotation.</text>
</comment>
<evidence type="ECO:0000256" key="1">
    <source>
        <dbReference type="ARBA" id="ARBA00004871"/>
    </source>
</evidence>
<keyword evidence="9" id="KW-0175">Coiled coil</keyword>
<dbReference type="InterPro" id="IPR013708">
    <property type="entry name" value="Shikimate_DH-bd_N"/>
</dbReference>
<proteinExistence type="evidence at protein level"/>
<sequence>MKELEEIRKEIDEVDKIITELFEKRMNLVMEVAEYKEKNSIPVSDSKREKKVIDKNIGYLKNKEYSEVLKEFYINFMNLSKKLERKRIYNEEKTSVNTSIYGLIGEKLGHSHSSYIHKLIFEKVGIKGIYNLFEVPKEKLKESVDTFKIIKCGGLNVTIPYKVEVMKELYEISEKARKIGAVNTLKFSREGISGFNTDYIGFGKMLSKFRVEIKNNICVVLGSGGAARAVLQYLKDNFAKDIYVVTRNPEKTSEIYGEFKVISYDELSNLKGDVIINCTPKGMYPKEGESPVDKEVVAKFSSAVDLIYNPVETLFLKYARESGVKAVNGLYMLVSQAAASEEIWNDISIDEIIVDEIFEVLEEKIKS</sequence>
<evidence type="ECO:0000256" key="2">
    <source>
        <dbReference type="ARBA" id="ARBA00012962"/>
    </source>
</evidence>
<dbReference type="PATRIC" id="fig|272562.8.peg.1106"/>
<dbReference type="EMBL" id="AE001437">
    <property type="protein sequence ID" value="AAK78873.1"/>
    <property type="molecule type" value="Genomic_DNA"/>
</dbReference>
<feature type="binding site" evidence="8">
    <location>
        <position position="183"/>
    </location>
    <ligand>
        <name>shikimate</name>
        <dbReference type="ChEBI" id="CHEBI:36208"/>
    </ligand>
</feature>
<feature type="binding site" evidence="8">
    <location>
        <position position="174"/>
    </location>
    <ligand>
        <name>NADP(+)</name>
        <dbReference type="ChEBI" id="CHEBI:58349"/>
    </ligand>
</feature>
<evidence type="ECO:0000256" key="4">
    <source>
        <dbReference type="ARBA" id="ARBA00022857"/>
    </source>
</evidence>
<dbReference type="EC" id="1.1.1.25" evidence="2 8"/>
<dbReference type="RefSeq" id="WP_010964215.1">
    <property type="nucleotide sequence ID" value="NC_003030.1"/>
</dbReference>
<evidence type="ECO:0000256" key="7">
    <source>
        <dbReference type="ARBA" id="ARBA00049442"/>
    </source>
</evidence>
<dbReference type="PIR" id="F97010">
    <property type="entry name" value="F97010"/>
</dbReference>
<comment type="subunit">
    <text evidence="8">Homodimer.</text>
</comment>
<dbReference type="HAMAP" id="MF_00222">
    <property type="entry name" value="Shikimate_DH_AroE"/>
    <property type="match status" value="1"/>
</dbReference>
<feature type="binding site" evidence="8">
    <location>
        <position position="329"/>
    </location>
    <ligand>
        <name>NADP(+)</name>
        <dbReference type="ChEBI" id="CHEBI:58349"/>
    </ligand>
</feature>
<dbReference type="EvolutionaryTrace" id="Q97KM0"/>
<keyword evidence="13" id="KW-0002">3D-structure</keyword>
<dbReference type="InterPro" id="IPR036291">
    <property type="entry name" value="NAD(P)-bd_dom_sf"/>
</dbReference>
<dbReference type="PANTHER" id="PTHR21089:SF1">
    <property type="entry name" value="BIFUNCTIONAL 3-DEHYDROQUINATE DEHYDRATASE_SHIKIMATE DEHYDROGENASE, CHLOROPLASTIC"/>
    <property type="match status" value="1"/>
</dbReference>
<dbReference type="GO" id="GO:0004106">
    <property type="term" value="F:chorismate mutase activity"/>
    <property type="evidence" value="ECO:0007669"/>
    <property type="project" value="InterPro"/>
</dbReference>
<dbReference type="InterPro" id="IPR022893">
    <property type="entry name" value="Shikimate_DH_fam"/>
</dbReference>
<gene>
    <name evidence="11" type="primary">aro</name>
    <name evidence="8" type="synonym">aroE</name>
    <name evidence="11" type="ordered locus">CA_C0897</name>
</gene>
<dbReference type="CDD" id="cd01065">
    <property type="entry name" value="NAD_bind_Shikimate_DH"/>
    <property type="match status" value="1"/>
</dbReference>
<dbReference type="NCBIfam" id="TIGR01805">
    <property type="entry name" value="CM_mono_grmpos"/>
    <property type="match status" value="1"/>
</dbReference>
<dbReference type="InterPro" id="IPR011279">
    <property type="entry name" value="Chorismate_mutase_GmP"/>
</dbReference>
<dbReference type="SUPFAM" id="SSF53223">
    <property type="entry name" value="Aminoacid dehydrogenase-like, N-terminal domain"/>
    <property type="match status" value="1"/>
</dbReference>
<evidence type="ECO:0000313" key="11">
    <source>
        <dbReference type="EMBL" id="AAK78873.1"/>
    </source>
</evidence>
<dbReference type="InterPro" id="IPR046346">
    <property type="entry name" value="Aminoacid_DH-like_N_sf"/>
</dbReference>
<feature type="binding site" evidence="8">
    <location>
        <position position="306"/>
    </location>
    <ligand>
        <name>NADP(+)</name>
        <dbReference type="ChEBI" id="CHEBI:58349"/>
    </ligand>
</feature>
<dbReference type="InterPro" id="IPR002701">
    <property type="entry name" value="CM_II_prokaryot"/>
</dbReference>
<dbReference type="STRING" id="272562.CA_C0897"/>
<feature type="binding site" evidence="8">
    <location>
        <position position="158"/>
    </location>
    <ligand>
        <name>shikimate</name>
        <dbReference type="ChEBI" id="CHEBI:36208"/>
    </ligand>
</feature>
<protein>
    <recommendedName>
        <fullName evidence="2 8">Shikimate dehydrogenase (NADP(+))</fullName>
        <shortName evidence="8">SDH</shortName>
        <ecNumber evidence="2 8">1.1.1.25</ecNumber>
    </recommendedName>
</protein>
<dbReference type="eggNOG" id="COG1605">
    <property type="taxonomic scope" value="Bacteria"/>
</dbReference>
<feature type="coiled-coil region" evidence="9">
    <location>
        <begin position="4"/>
        <end position="38"/>
    </location>
</feature>
<feature type="binding site" evidence="8">
    <location>
        <position position="336"/>
    </location>
    <ligand>
        <name>shikimate</name>
        <dbReference type="ChEBI" id="CHEBI:36208"/>
    </ligand>
</feature>
<dbReference type="SMR" id="Q97KM0"/>
<dbReference type="GO" id="GO:0009423">
    <property type="term" value="P:chorismate biosynthetic process"/>
    <property type="evidence" value="ECO:0007669"/>
    <property type="project" value="UniProtKB-UniRule"/>
</dbReference>
<dbReference type="AlphaFoldDB" id="Q97KM0"/>
<dbReference type="HOGENOM" id="CLU_044063_4_1_9"/>
<dbReference type="InterPro" id="IPR006151">
    <property type="entry name" value="Shikm_DH/Glu-tRNA_Rdtase"/>
</dbReference>
<feature type="binding site" evidence="8">
    <location>
        <position position="198"/>
    </location>
    <ligand>
        <name>shikimate</name>
        <dbReference type="ChEBI" id="CHEBI:36208"/>
    </ligand>
</feature>
<feature type="active site" description="Proton acceptor" evidence="8">
    <location>
        <position position="162"/>
    </location>
</feature>
<evidence type="ECO:0000259" key="10">
    <source>
        <dbReference type="PROSITE" id="PS51168"/>
    </source>
</evidence>
<dbReference type="GeneID" id="44997407"/>
<dbReference type="PANTHER" id="PTHR21089">
    <property type="entry name" value="SHIKIMATE DEHYDROGENASE"/>
    <property type="match status" value="1"/>
</dbReference>
<reference evidence="13" key="2">
    <citation type="submission" date="2008-11" db="PDB data bank">
        <title>Crystal structure of a chorismate mutase/shikimate 5-dehydrogenase fusion protein from Clostridium acetobutylicum.</title>
        <authorList>
            <person name="Bonanno J.B."/>
            <person name="Gilmore M."/>
            <person name="Bain K.T."/>
            <person name="Hu S."/>
            <person name="Romero R."/>
            <person name="Wasserman S."/>
            <person name="Sauder J.M."/>
            <person name="Burley S.K."/>
            <person name="Almo S.C."/>
        </authorList>
    </citation>
    <scope>X-RAY CRYSTALLOGRAPHY (2.10 ANGSTROMS) OF 97-367</scope>
</reference>
<dbReference type="GO" id="GO:0019632">
    <property type="term" value="P:shikimate metabolic process"/>
    <property type="evidence" value="ECO:0007669"/>
    <property type="project" value="InterPro"/>
</dbReference>
<reference evidence="11 12" key="1">
    <citation type="journal article" date="2001" name="J. Bacteriol.">
        <title>Genome sequence and comparative analysis of the solvent-producing bacterium Clostridium acetobutylicum.</title>
        <authorList>
            <person name="Nolling J."/>
            <person name="Breton G."/>
            <person name="Omelchenko M.V."/>
            <person name="Makarova K.S."/>
            <person name="Zeng Q."/>
            <person name="Gibson R."/>
            <person name="Lee H.M."/>
            <person name="Dubois J."/>
            <person name="Qiu D."/>
            <person name="Hitti J."/>
            <person name="Wolf Y.I."/>
            <person name="Tatusov R.L."/>
            <person name="Sabathe F."/>
            <person name="Doucette-Stamm L."/>
            <person name="Soucaille P."/>
            <person name="Daly M.J."/>
            <person name="Bennett G.N."/>
            <person name="Koonin E.V."/>
            <person name="Smith D.R."/>
        </authorList>
    </citation>
    <scope>NUCLEOTIDE SEQUENCE [LARGE SCALE GENOMIC DNA]</scope>
    <source>
        <strain evidence="12">ATCC 824 / DSM 792 / JCM 1419 / LMG 5710 / VKM B-1787</strain>
    </source>
</reference>
<evidence type="ECO:0000256" key="9">
    <source>
        <dbReference type="SAM" id="Coils"/>
    </source>
</evidence>
<keyword evidence="3 8" id="KW-0028">Amino-acid biosynthesis</keyword>
<dbReference type="SMART" id="SM00830">
    <property type="entry name" value="CM_2"/>
    <property type="match status" value="1"/>
</dbReference>
<dbReference type="InterPro" id="IPR011342">
    <property type="entry name" value="Shikimate_DH"/>
</dbReference>